<dbReference type="Pfam" id="PF00535">
    <property type="entry name" value="Glycos_transf_2"/>
    <property type="match status" value="1"/>
</dbReference>
<dbReference type="EC" id="2.4.-.-" evidence="5"/>
<evidence type="ECO:0000259" key="4">
    <source>
        <dbReference type="Pfam" id="PF00535"/>
    </source>
</evidence>
<dbReference type="GO" id="GO:0016757">
    <property type="term" value="F:glycosyltransferase activity"/>
    <property type="evidence" value="ECO:0007669"/>
    <property type="project" value="UniProtKB-KW"/>
</dbReference>
<dbReference type="InterPro" id="IPR029044">
    <property type="entry name" value="Nucleotide-diphossugar_trans"/>
</dbReference>
<accession>A0ABW4L080</accession>
<evidence type="ECO:0000313" key="5">
    <source>
        <dbReference type="EMBL" id="MFD1717031.1"/>
    </source>
</evidence>
<evidence type="ECO:0000313" key="6">
    <source>
        <dbReference type="Proteomes" id="UP001597277"/>
    </source>
</evidence>
<keyword evidence="3 5" id="KW-0808">Transferase</keyword>
<keyword evidence="2 5" id="KW-0328">Glycosyltransferase</keyword>
<protein>
    <submittedName>
        <fullName evidence="5">Glycosyltransferase</fullName>
        <ecNumber evidence="5">2.4.-.-</ecNumber>
    </submittedName>
</protein>
<dbReference type="PANTHER" id="PTHR43685:SF5">
    <property type="entry name" value="GLYCOSYLTRANSFERASE EPSE-RELATED"/>
    <property type="match status" value="1"/>
</dbReference>
<dbReference type="EMBL" id="JBHUEE010000002">
    <property type="protein sequence ID" value="MFD1717031.1"/>
    <property type="molecule type" value="Genomic_DNA"/>
</dbReference>
<evidence type="ECO:0000256" key="3">
    <source>
        <dbReference type="ARBA" id="ARBA00022679"/>
    </source>
</evidence>
<dbReference type="Proteomes" id="UP001597277">
    <property type="component" value="Unassembled WGS sequence"/>
</dbReference>
<evidence type="ECO:0000256" key="2">
    <source>
        <dbReference type="ARBA" id="ARBA00022676"/>
    </source>
</evidence>
<feature type="domain" description="Glycosyltransferase 2-like" evidence="4">
    <location>
        <begin position="7"/>
        <end position="150"/>
    </location>
</feature>
<dbReference type="Gene3D" id="3.90.550.10">
    <property type="entry name" value="Spore Coat Polysaccharide Biosynthesis Protein SpsA, Chain A"/>
    <property type="match status" value="1"/>
</dbReference>
<proteinExistence type="inferred from homology"/>
<reference evidence="6" key="1">
    <citation type="journal article" date="2019" name="Int. J. Syst. Evol. Microbiol.">
        <title>The Global Catalogue of Microorganisms (GCM) 10K type strain sequencing project: providing services to taxonomists for standard genome sequencing and annotation.</title>
        <authorList>
            <consortium name="The Broad Institute Genomics Platform"/>
            <consortium name="The Broad Institute Genome Sequencing Center for Infectious Disease"/>
            <person name="Wu L."/>
            <person name="Ma J."/>
        </authorList>
    </citation>
    <scope>NUCLEOTIDE SEQUENCE [LARGE SCALE GENOMIC DNA]</scope>
    <source>
        <strain evidence="6">JCM 17130</strain>
    </source>
</reference>
<dbReference type="PANTHER" id="PTHR43685">
    <property type="entry name" value="GLYCOSYLTRANSFERASE"/>
    <property type="match status" value="1"/>
</dbReference>
<dbReference type="CDD" id="cd00761">
    <property type="entry name" value="Glyco_tranf_GTA_type"/>
    <property type="match status" value="1"/>
</dbReference>
<comment type="caution">
    <text evidence="5">The sequence shown here is derived from an EMBL/GenBank/DDBJ whole genome shotgun (WGS) entry which is preliminary data.</text>
</comment>
<organism evidence="5 6">
    <name type="scientific">Georgenia deserti</name>
    <dbReference type="NCBI Taxonomy" id="2093781"/>
    <lineage>
        <taxon>Bacteria</taxon>
        <taxon>Bacillati</taxon>
        <taxon>Actinomycetota</taxon>
        <taxon>Actinomycetes</taxon>
        <taxon>Micrococcales</taxon>
        <taxon>Bogoriellaceae</taxon>
        <taxon>Georgenia</taxon>
    </lineage>
</organism>
<name>A0ABW4L080_9MICO</name>
<evidence type="ECO:0000256" key="1">
    <source>
        <dbReference type="ARBA" id="ARBA00006739"/>
    </source>
</evidence>
<dbReference type="RefSeq" id="WP_388002499.1">
    <property type="nucleotide sequence ID" value="NZ_JBHUEE010000002.1"/>
</dbReference>
<dbReference type="InterPro" id="IPR001173">
    <property type="entry name" value="Glyco_trans_2-like"/>
</dbReference>
<comment type="similarity">
    <text evidence="1">Belongs to the glycosyltransferase 2 family.</text>
</comment>
<keyword evidence="6" id="KW-1185">Reference proteome</keyword>
<dbReference type="SUPFAM" id="SSF53448">
    <property type="entry name" value="Nucleotide-diphospho-sugar transferases"/>
    <property type="match status" value="1"/>
</dbReference>
<sequence>MARPRISVVVPGRDVAEYVADALTSLTRQVEDPDDLEVVMVDDGSRDATPEIVARFTGRIPRLTVLTNETPVGLASARNQGIAATTGRYLAFLDADDWLAPGHLTYAAEAMEELAVDILRVDHTTVDGRRRSLRRAPQARRSVALDPRTGILPTAERTMVDYPYAWAGMFHRSLAEDGLLRFPDGLRTAEDRPWIWRLFLRAGSYAVVDAPGICYRRGLPGSLSRTTDLRQLDVIPALRQTIDLVEDDPDSDRFLPKLVRTVVDLLSHHLRRSARMPAGARESLRAGAGTLLGRLPRDLLAHEAARTHPGRAWVLHGLLPAPERGRRHGLPERYVRTPVPPPPPPAPTDHVVVLGDRRDTTVLTAAAEAGLLDGAPVHVLASGEVPGFAWDPRSHSGPGRETETAGGDDLAALLDPVEPAAWRAGTAGTAAMLARLFHVRWGLGPRPHLVVPSLQHPPARTLAELLPGASLTLCSARAEVYRPASERLPPALAQRLADVWHSPDHAEQIPWLSIEYAVPARAFPDIERTAASLPAPEAPMAQLAAALGYVARPDDLPWLRGDAARFLTACPDQQRERWFDPARLAALDLPGGGRRTVADRGRRAAGRAVRHPATGYLLERSRLLRALDAVRSRQP</sequence>
<dbReference type="InterPro" id="IPR050834">
    <property type="entry name" value="Glycosyltransf_2"/>
</dbReference>
<gene>
    <name evidence="5" type="ORF">ACFSE6_04245</name>
</gene>